<protein>
    <submittedName>
        <fullName evidence="4">Glycosyl hydrolase</fullName>
    </submittedName>
</protein>
<dbReference type="InterPro" id="IPR042301">
    <property type="entry name" value="GH115_sf"/>
</dbReference>
<dbReference type="Gene3D" id="1.20.58.2150">
    <property type="match status" value="1"/>
</dbReference>
<dbReference type="STRING" id="996801.BW723_14110"/>
<feature type="domain" description="Alpha glucuronidase N-terminal" evidence="2">
    <location>
        <begin position="28"/>
        <end position="132"/>
    </location>
</feature>
<organism evidence="4 5">
    <name type="scientific">Polaribacter reichenbachii</name>
    <dbReference type="NCBI Taxonomy" id="996801"/>
    <lineage>
        <taxon>Bacteria</taxon>
        <taxon>Pseudomonadati</taxon>
        <taxon>Bacteroidota</taxon>
        <taxon>Flavobacteriia</taxon>
        <taxon>Flavobacteriales</taxon>
        <taxon>Flavobacteriaceae</taxon>
    </lineage>
</organism>
<evidence type="ECO:0000313" key="4">
    <source>
        <dbReference type="EMBL" id="OBY65687.1"/>
    </source>
</evidence>
<dbReference type="PANTHER" id="PTHR37842">
    <property type="match status" value="1"/>
</dbReference>
<dbReference type="Pfam" id="PF17829">
    <property type="entry name" value="GH115_C"/>
    <property type="match status" value="1"/>
</dbReference>
<evidence type="ECO:0000259" key="3">
    <source>
        <dbReference type="Pfam" id="PF17829"/>
    </source>
</evidence>
<reference evidence="5" key="1">
    <citation type="submission" date="2016-02" db="EMBL/GenBank/DDBJ databases">
        <title>Paenibacillus sp. LPB0068, isolated from Crassostrea gigas.</title>
        <authorList>
            <person name="Shin S.-K."/>
            <person name="Yi H."/>
        </authorList>
    </citation>
    <scope>NUCLEOTIDE SEQUENCE [LARGE SCALE GENOMIC DNA]</scope>
    <source>
        <strain evidence="5">KCTC 23969</strain>
    </source>
</reference>
<dbReference type="GO" id="GO:0046559">
    <property type="term" value="F:alpha-glucuronidase activity"/>
    <property type="evidence" value="ECO:0007669"/>
    <property type="project" value="InterPro"/>
</dbReference>
<dbReference type="OrthoDB" id="8727830at2"/>
<proteinExistence type="predicted"/>
<keyword evidence="1 4" id="KW-0378">Hydrolase</keyword>
<comment type="caution">
    <text evidence="4">The sequence shown here is derived from an EMBL/GenBank/DDBJ whole genome shotgun (WGS) entry which is preliminary data.</text>
</comment>
<dbReference type="InterPro" id="IPR041437">
    <property type="entry name" value="GH115_C"/>
</dbReference>
<dbReference type="Gene3D" id="3.30.379.10">
    <property type="entry name" value="Chitobiase/beta-hexosaminidase domain 2-like"/>
    <property type="match status" value="1"/>
</dbReference>
<name>A0A1B8U1D3_9FLAO</name>
<dbReference type="InterPro" id="IPR031924">
    <property type="entry name" value="GH115"/>
</dbReference>
<dbReference type="SUPFAM" id="SSF55545">
    <property type="entry name" value="beta-N-acetylhexosaminidase-like domain"/>
    <property type="match status" value="1"/>
</dbReference>
<dbReference type="PROSITE" id="PS51257">
    <property type="entry name" value="PROKAR_LIPOPROTEIN"/>
    <property type="match status" value="1"/>
</dbReference>
<dbReference type="InterPro" id="IPR029018">
    <property type="entry name" value="Hex-like_dom2"/>
</dbReference>
<feature type="domain" description="Gylcosyl hydrolase 115 C-terminal" evidence="3">
    <location>
        <begin position="665"/>
        <end position="815"/>
    </location>
</feature>
<dbReference type="GO" id="GO:0045493">
    <property type="term" value="P:xylan catabolic process"/>
    <property type="evidence" value="ECO:0007669"/>
    <property type="project" value="InterPro"/>
</dbReference>
<dbReference type="EMBL" id="LSFL01000029">
    <property type="protein sequence ID" value="OBY65687.1"/>
    <property type="molecule type" value="Genomic_DNA"/>
</dbReference>
<gene>
    <name evidence="4" type="ORF">LPB301_07670</name>
</gene>
<dbReference type="PANTHER" id="PTHR37842:SF2">
    <property type="entry name" value="GYLCOSYL HYDROLASE 115 C-TERMINAL DOMAIN-CONTAINING PROTEIN"/>
    <property type="match status" value="1"/>
</dbReference>
<dbReference type="InterPro" id="IPR005154">
    <property type="entry name" value="Glyco_hydro_67_aGlcAse_N"/>
</dbReference>
<dbReference type="Proteomes" id="UP000092612">
    <property type="component" value="Unassembled WGS sequence"/>
</dbReference>
<dbReference type="Pfam" id="PF03648">
    <property type="entry name" value="Glyco_hydro_67N"/>
    <property type="match status" value="1"/>
</dbReference>
<evidence type="ECO:0000313" key="5">
    <source>
        <dbReference type="Proteomes" id="UP000092612"/>
    </source>
</evidence>
<keyword evidence="5" id="KW-1185">Reference proteome</keyword>
<dbReference type="RefSeq" id="WP_068359832.1">
    <property type="nucleotide sequence ID" value="NZ_CP019337.1"/>
</dbReference>
<accession>A0A1B8U1D3</accession>
<dbReference type="AlphaFoldDB" id="A0A1B8U1D3"/>
<dbReference type="Gene3D" id="3.20.20.520">
    <property type="entry name" value="Glycosyl hydrolase family 115"/>
    <property type="match status" value="1"/>
</dbReference>
<sequence length="819" mass="95366">MKVYILYITFFVILSCQNKNTNSFVISKKSSNTNVYIHKDADQLIKWAANDLAKDIESIVGRKITINYTDKFQPENKGIYIGQFKDTLIKNLPVNYNNQLKNKWEKFLIKNHQDNLFIVGSDVRGTVYGIFDVAKRIGISPWQWWADVHPKKQESIVLNLPHEGIEDSPSVQYRGIFLNDEDWGLQPWAAKTFEKQTGDIGPKTYEKIFQLLLRLKANTIWPAMHPSTKAFYSIPGNRAMAEKYKISIGTSHAEPMLRNNVDEWDKKIYGDFNYFTNSDKIKEYWQERITETKNGDNLISMGMRGIHDSGMEGNATQEEKVKLLEKIIVDQRTMLSNTINKPIQDIAQVFTLYKEVLDLYNDGLNVPEDITLMWTDDNYGYIRRRSNTDEQQRKGGSGVYYHLSYWGRPHDYLWLSTTQPGLIWYEMSRAYQNGAKKIWIANVGDIKPGEYSMEFFLDLAWDVNSINEATIKKHLVNWSTREFGEKNAEEIADILDEYYRLAFLRKPEYMGWSQTEPTTTTRRTEFNQDESKRRIEAYTELMNRVNAIKPSISKERVDAFFQLVEYPITGAALMNQKFLYAQQSFLSKDIAEKNKLAEQAQKAYNSIITITEKYNQNISNGKWNNMMSMQPRNLPAFKMPSYHVNNTLPTEKTQQIKPVQIEPIFIQAKEYSKAHNIEDYQWKVIEGLGYSNSSLTLFPFKQHTFNNQKPYVEYTFNIQKAGTYQLEIRSLPTHANNFDHKIAVQLNEKPINEFSINTKGRSKTWKENVLRNFASITCPITIDKVGKQTLKVYVNQTGIVLDQIAITPENYQKHYEIVK</sequence>
<evidence type="ECO:0000256" key="1">
    <source>
        <dbReference type="ARBA" id="ARBA00022801"/>
    </source>
</evidence>
<dbReference type="CDD" id="cd02795">
    <property type="entry name" value="CBM6-CBM35-CBM36_like"/>
    <property type="match status" value="1"/>
</dbReference>
<evidence type="ECO:0000259" key="2">
    <source>
        <dbReference type="Pfam" id="PF03648"/>
    </source>
</evidence>
<dbReference type="KEGG" id="prn:BW723_14110"/>
<dbReference type="Pfam" id="PF15979">
    <property type="entry name" value="Glyco_hydro_115"/>
    <property type="match status" value="1"/>
</dbReference>
<dbReference type="Gene3D" id="2.60.120.1620">
    <property type="match status" value="1"/>
</dbReference>